<feature type="transmembrane region" description="Helical" evidence="6">
    <location>
        <begin position="193"/>
        <end position="210"/>
    </location>
</feature>
<feature type="transmembrane region" description="Helical" evidence="6">
    <location>
        <begin position="403"/>
        <end position="424"/>
    </location>
</feature>
<accession>A0ABF7PRE1</accession>
<reference evidence="9" key="2">
    <citation type="submission" date="2006-03" db="EMBL/GenBank/DDBJ databases">
        <title>Complete genome sequence of Francisella tularensis LVS (Live Vaccine Strain).</title>
        <authorList>
            <person name="Chain P."/>
            <person name="Larimer F."/>
            <person name="Land M."/>
            <person name="Stilwagen S."/>
            <person name="Larsson P."/>
            <person name="Bearden S."/>
            <person name="Chu M."/>
            <person name="Oyston P."/>
            <person name="Forsman M."/>
            <person name="Andersson S."/>
            <person name="Lindler L."/>
            <person name="Titball R."/>
            <person name="Garcia E."/>
        </authorList>
    </citation>
    <scope>NUCLEOTIDE SEQUENCE [LARGE SCALE GENOMIC DNA]</scope>
    <source>
        <strain evidence="9">LVS</strain>
    </source>
</reference>
<dbReference type="EMBL" id="AM233362">
    <property type="protein sequence ID" value="CAJ78883.1"/>
    <property type="molecule type" value="Genomic_DNA"/>
</dbReference>
<dbReference type="InterPro" id="IPR050382">
    <property type="entry name" value="MFS_Na/Anion_cotransporter"/>
</dbReference>
<proteinExistence type="inferred from homology"/>
<comment type="similarity">
    <text evidence="5">Belongs to the major facilitator superfamily. Phthalate permease family.</text>
</comment>
<dbReference type="PANTHER" id="PTHR11662:SF399">
    <property type="entry name" value="FI19708P1-RELATED"/>
    <property type="match status" value="1"/>
</dbReference>
<reference evidence="8 9" key="1">
    <citation type="submission" date="2006-02" db="EMBL/GenBank/DDBJ databases">
        <authorList>
            <consortium name="Microbial Genomics Group"/>
            <consortium name="Lawrence Livermore National Laboratory"/>
            <consortium name="and the Genome Analysis Group"/>
            <consortium name="Oak Ridge National Laboratory"/>
            <person name="Larimer F.W."/>
        </authorList>
    </citation>
    <scope>NUCLEOTIDE SEQUENCE [LARGE SCALE GENOMIC DNA]</scope>
    <source>
        <strain evidence="8 9">LVS</strain>
    </source>
</reference>
<feature type="transmembrane region" description="Helical" evidence="6">
    <location>
        <begin position="31"/>
        <end position="50"/>
    </location>
</feature>
<dbReference type="PROSITE" id="PS50850">
    <property type="entry name" value="MFS"/>
    <property type="match status" value="1"/>
</dbReference>
<feature type="transmembrane region" description="Helical" evidence="6">
    <location>
        <begin position="132"/>
        <end position="149"/>
    </location>
</feature>
<evidence type="ECO:0000313" key="8">
    <source>
        <dbReference type="EMBL" id="CAJ78883.1"/>
    </source>
</evidence>
<evidence type="ECO:0000256" key="2">
    <source>
        <dbReference type="ARBA" id="ARBA00022692"/>
    </source>
</evidence>
<feature type="transmembrane region" description="Helical" evidence="6">
    <location>
        <begin position="73"/>
        <end position="93"/>
    </location>
</feature>
<evidence type="ECO:0000256" key="1">
    <source>
        <dbReference type="ARBA" id="ARBA00004141"/>
    </source>
</evidence>
<evidence type="ECO:0000256" key="3">
    <source>
        <dbReference type="ARBA" id="ARBA00022989"/>
    </source>
</evidence>
<dbReference type="InterPro" id="IPR020846">
    <property type="entry name" value="MFS_dom"/>
</dbReference>
<sequence>MVKVYIYLSHMRVLNQVCVSNNISSPTMKKYYYNTLIILLLFFLALLNYVDRSTLSIANTEIANAFNITPTEMGILLSAFMWSYAIASLPAGYMVDRLGVNKVMLISMIAWSVACILGGFVIGFYSILLTRILLGLAEAPFFIVATRIIQHRFPSSQRGLMSSIIALGPRLANILAPLILVGLMLLIDWRGMFIILGVVGLIAAIGWKLLHTKETLEHTTTIIKKSQKISISETLRNKNVVYLCIGNLCSSYAYWLFLTWLPFYFIKVKHLTLSQMSIATSASFISGVASVMLGGIISDFMIKKGYTAVFARLTPIIAGCLVASIAILALPFIDNIFVIVCVIGVTIFYLGLRISPTWALVADISPYSLVGTIGGLQNFANFVGAGLAPLITGIILQSTNDNFMIIFIFSGIICLFGSIIYMLIRDKRAQNETI</sequence>
<dbReference type="CDD" id="cd17319">
    <property type="entry name" value="MFS_ExuT_GudP_like"/>
    <property type="match status" value="1"/>
</dbReference>
<dbReference type="AlphaFoldDB" id="A0ABF7PRE1"/>
<protein>
    <submittedName>
        <fullName evidence="8">Major facilitator superfamily (MFS) transport protein</fullName>
    </submittedName>
</protein>
<feature type="domain" description="Major facilitator superfamily (MFS) profile" evidence="7">
    <location>
        <begin position="37"/>
        <end position="429"/>
    </location>
</feature>
<evidence type="ECO:0000313" key="9">
    <source>
        <dbReference type="Proteomes" id="UP000001944"/>
    </source>
</evidence>
<dbReference type="Proteomes" id="UP000001944">
    <property type="component" value="Chromosome"/>
</dbReference>
<dbReference type="KEGG" id="ftl:FTL_0443"/>
<comment type="subcellular location">
    <subcellularLocation>
        <location evidence="1">Membrane</location>
        <topology evidence="1">Multi-pass membrane protein</topology>
    </subcellularLocation>
</comment>
<dbReference type="GO" id="GO:0016020">
    <property type="term" value="C:membrane"/>
    <property type="evidence" value="ECO:0007669"/>
    <property type="project" value="UniProtKB-SubCell"/>
</dbReference>
<evidence type="ECO:0000256" key="5">
    <source>
        <dbReference type="ARBA" id="ARBA00038514"/>
    </source>
</evidence>
<name>A0ABF7PRE1_FRATH</name>
<keyword evidence="3 6" id="KW-1133">Transmembrane helix</keyword>
<feature type="transmembrane region" description="Helical" evidence="6">
    <location>
        <begin position="105"/>
        <end position="126"/>
    </location>
</feature>
<keyword evidence="4 6" id="KW-0472">Membrane</keyword>
<gene>
    <name evidence="8" type="ordered locus">FTL_0443</name>
</gene>
<evidence type="ECO:0000256" key="6">
    <source>
        <dbReference type="SAM" id="Phobius"/>
    </source>
</evidence>
<feature type="transmembrane region" description="Helical" evidence="6">
    <location>
        <begin position="336"/>
        <end position="355"/>
    </location>
</feature>
<dbReference type="Gene3D" id="1.20.1250.20">
    <property type="entry name" value="MFS general substrate transporter like domains"/>
    <property type="match status" value="2"/>
</dbReference>
<dbReference type="InterPro" id="IPR011701">
    <property type="entry name" value="MFS"/>
</dbReference>
<dbReference type="Pfam" id="PF07690">
    <property type="entry name" value="MFS_1"/>
    <property type="match status" value="1"/>
</dbReference>
<evidence type="ECO:0000259" key="7">
    <source>
        <dbReference type="PROSITE" id="PS50850"/>
    </source>
</evidence>
<feature type="transmembrane region" description="Helical" evidence="6">
    <location>
        <begin position="309"/>
        <end position="330"/>
    </location>
</feature>
<organism evidence="8 9">
    <name type="scientific">Francisella tularensis subsp. holarctica (strain LVS)</name>
    <dbReference type="NCBI Taxonomy" id="376619"/>
    <lineage>
        <taxon>Bacteria</taxon>
        <taxon>Pseudomonadati</taxon>
        <taxon>Pseudomonadota</taxon>
        <taxon>Gammaproteobacteria</taxon>
        <taxon>Thiotrichales</taxon>
        <taxon>Francisellaceae</taxon>
        <taxon>Francisella</taxon>
    </lineage>
</organism>
<dbReference type="SUPFAM" id="SSF103473">
    <property type="entry name" value="MFS general substrate transporter"/>
    <property type="match status" value="1"/>
</dbReference>
<keyword evidence="2 6" id="KW-0812">Transmembrane</keyword>
<evidence type="ECO:0000256" key="4">
    <source>
        <dbReference type="ARBA" id="ARBA00023136"/>
    </source>
</evidence>
<feature type="transmembrane region" description="Helical" evidence="6">
    <location>
        <begin position="367"/>
        <end position="391"/>
    </location>
</feature>
<feature type="transmembrane region" description="Helical" evidence="6">
    <location>
        <begin position="278"/>
        <end position="297"/>
    </location>
</feature>
<dbReference type="PANTHER" id="PTHR11662">
    <property type="entry name" value="SOLUTE CARRIER FAMILY 17"/>
    <property type="match status" value="1"/>
</dbReference>
<dbReference type="InterPro" id="IPR036259">
    <property type="entry name" value="MFS_trans_sf"/>
</dbReference>
<feature type="transmembrane region" description="Helical" evidence="6">
    <location>
        <begin position="170"/>
        <end position="187"/>
    </location>
</feature>
<feature type="transmembrane region" description="Helical" evidence="6">
    <location>
        <begin position="240"/>
        <end position="266"/>
    </location>
</feature>